<dbReference type="EMBL" id="CP003346">
    <property type="protein sequence ID" value="AGA76997.1"/>
    <property type="molecule type" value="Genomic_DNA"/>
</dbReference>
<evidence type="ECO:0000313" key="2">
    <source>
        <dbReference type="Proteomes" id="UP000010796"/>
    </source>
</evidence>
<dbReference type="HOGENOM" id="CLU_3215473_0_0_10"/>
<dbReference type="AlphaFoldDB" id="L0FUP1"/>
<keyword evidence="2" id="KW-1185">Reference proteome</keyword>
<proteinExistence type="predicted"/>
<organism evidence="1 2">
    <name type="scientific">Echinicola vietnamensis (strain DSM 17526 / LMG 23754 / KMM 6221)</name>
    <dbReference type="NCBI Taxonomy" id="926556"/>
    <lineage>
        <taxon>Bacteria</taxon>
        <taxon>Pseudomonadati</taxon>
        <taxon>Bacteroidota</taxon>
        <taxon>Cytophagia</taxon>
        <taxon>Cytophagales</taxon>
        <taxon>Cyclobacteriaceae</taxon>
        <taxon>Echinicola</taxon>
    </lineage>
</organism>
<accession>L0FUP1</accession>
<dbReference type="Proteomes" id="UP000010796">
    <property type="component" value="Chromosome"/>
</dbReference>
<dbReference type="STRING" id="926556.Echvi_0720"/>
<name>L0FUP1_ECHVK</name>
<reference evidence="2" key="1">
    <citation type="submission" date="2012-02" db="EMBL/GenBank/DDBJ databases">
        <title>The complete genome of Echinicola vietnamensis DSM 17526.</title>
        <authorList>
            <person name="Lucas S."/>
            <person name="Copeland A."/>
            <person name="Lapidus A."/>
            <person name="Glavina del Rio T."/>
            <person name="Dalin E."/>
            <person name="Tice H."/>
            <person name="Bruce D."/>
            <person name="Goodwin L."/>
            <person name="Pitluck S."/>
            <person name="Peters L."/>
            <person name="Ovchinnikova G."/>
            <person name="Teshima H."/>
            <person name="Kyrpides N."/>
            <person name="Mavromatis K."/>
            <person name="Ivanova N."/>
            <person name="Brettin T."/>
            <person name="Detter J.C."/>
            <person name="Han C."/>
            <person name="Larimer F."/>
            <person name="Land M."/>
            <person name="Hauser L."/>
            <person name="Markowitz V."/>
            <person name="Cheng J.-F."/>
            <person name="Hugenholtz P."/>
            <person name="Woyke T."/>
            <person name="Wu D."/>
            <person name="Brambilla E."/>
            <person name="Klenk H.-P."/>
            <person name="Eisen J.A."/>
        </authorList>
    </citation>
    <scope>NUCLEOTIDE SEQUENCE [LARGE SCALE GENOMIC DNA]</scope>
    <source>
        <strain evidence="2">DSM 17526 / LMG 23754 / KMM 6221</strain>
    </source>
</reference>
<dbReference type="KEGG" id="evi:Echvi_0720"/>
<evidence type="ECO:0000313" key="1">
    <source>
        <dbReference type="EMBL" id="AGA76997.1"/>
    </source>
</evidence>
<sequence>MNIAKCSDVKVISNIILSIDGKNHVFYYKNYIIDVDDRLMTFIE</sequence>
<protein>
    <submittedName>
        <fullName evidence="1">Uncharacterized protein</fullName>
    </submittedName>
</protein>
<gene>
    <name evidence="1" type="ordered locus">Echvi_0720</name>
</gene>